<dbReference type="InterPro" id="IPR000276">
    <property type="entry name" value="GPCR_Rhodpsn"/>
</dbReference>
<dbReference type="GO" id="GO:0005886">
    <property type="term" value="C:plasma membrane"/>
    <property type="evidence" value="ECO:0007669"/>
    <property type="project" value="UniProtKB-SubCell"/>
</dbReference>
<dbReference type="FunFam" id="1.20.1070.10:FF:000004">
    <property type="entry name" value="Olfactory receptor"/>
    <property type="match status" value="1"/>
</dbReference>
<dbReference type="CDD" id="cd15405">
    <property type="entry name" value="7tmA_OR8B-like"/>
    <property type="match status" value="1"/>
</dbReference>
<dbReference type="PaxDb" id="10116-ENSRNOP00000065237"/>
<feature type="transmembrane region" description="Helical" evidence="12">
    <location>
        <begin position="101"/>
        <end position="121"/>
    </location>
</feature>
<keyword evidence="3 12" id="KW-0716">Sensory transduction</keyword>
<dbReference type="STRING" id="10116.ENSRNOP00000065237"/>
<protein>
    <recommendedName>
        <fullName evidence="12">Olfactory receptor</fullName>
    </recommendedName>
</protein>
<keyword evidence="7 11" id="KW-0297">G-protein coupled receptor</keyword>
<sequence length="313" mass="35000">MKQMVMENHSSVSEFILMGLTEQPDLQCPLFVLFLVNYTATVVGNLTLMTLICLNSHLHTPMYFFILNLSFIDFCYSFVFTPKMLMGFVSEQNTISFTGCMTQLFFFCLFVNSECYVLTAMAYDRYVAICRPLLYTVVMSPRACCLLMLAAHLMGVSSAFVHTGCIIHLRFCGSKVINHYMCDTFPLLEISCGSNHANELVSSVSVAVVILLSGLIIISSYALIIVNIIYSSSSKGWSKAVSTCSSHIITVALFYGFGLLAHIKPSSSESVVQRKFFSVVYTFVLPLLNPLIYSLRNKDVKLAVKRILKRVTI</sequence>
<evidence type="ECO:0000259" key="13">
    <source>
        <dbReference type="PROSITE" id="PS50262"/>
    </source>
</evidence>
<dbReference type="SMR" id="M0R720"/>
<feature type="transmembrane region" description="Helical" evidence="12">
    <location>
        <begin position="241"/>
        <end position="263"/>
    </location>
</feature>
<keyword evidence="6 12" id="KW-1133">Transmembrane helix</keyword>
<evidence type="ECO:0000256" key="12">
    <source>
        <dbReference type="RuleBase" id="RU363047"/>
    </source>
</evidence>
<evidence type="ECO:0000256" key="1">
    <source>
        <dbReference type="ARBA" id="ARBA00004651"/>
    </source>
</evidence>
<dbReference type="CTD" id="300554"/>
<dbReference type="Pfam" id="PF13853">
    <property type="entry name" value="7tm_4"/>
    <property type="match status" value="1"/>
</dbReference>
<feature type="transmembrane region" description="Helical" evidence="12">
    <location>
        <begin position="204"/>
        <end position="229"/>
    </location>
</feature>
<keyword evidence="10 11" id="KW-0807">Transducer</keyword>
<evidence type="ECO:0000256" key="2">
    <source>
        <dbReference type="ARBA" id="ARBA00022475"/>
    </source>
</evidence>
<dbReference type="RGD" id="1333009">
    <property type="gene designation" value="Or8c10b"/>
</dbReference>
<dbReference type="SUPFAM" id="SSF81321">
    <property type="entry name" value="Family A G protein-coupled receptor-like"/>
    <property type="match status" value="1"/>
</dbReference>
<dbReference type="GO" id="GO:0007608">
    <property type="term" value="P:sensory perception of smell"/>
    <property type="evidence" value="ECO:0000318"/>
    <property type="project" value="GO_Central"/>
</dbReference>
<dbReference type="AGR" id="RGD:1333009"/>
<evidence type="ECO:0000313" key="15">
    <source>
        <dbReference type="Proteomes" id="UP000002494"/>
    </source>
</evidence>
<keyword evidence="8 12" id="KW-0472">Membrane</keyword>
<evidence type="ECO:0000256" key="4">
    <source>
        <dbReference type="ARBA" id="ARBA00022692"/>
    </source>
</evidence>
<dbReference type="PRINTS" id="PR00245">
    <property type="entry name" value="OLFACTORYR"/>
</dbReference>
<keyword evidence="2 12" id="KW-1003">Cell membrane</keyword>
<evidence type="ECO:0000256" key="8">
    <source>
        <dbReference type="ARBA" id="ARBA00023136"/>
    </source>
</evidence>
<organism evidence="14 15">
    <name type="scientific">Rattus norvegicus</name>
    <name type="common">Rat</name>
    <dbReference type="NCBI Taxonomy" id="10116"/>
    <lineage>
        <taxon>Eukaryota</taxon>
        <taxon>Metazoa</taxon>
        <taxon>Chordata</taxon>
        <taxon>Craniata</taxon>
        <taxon>Vertebrata</taxon>
        <taxon>Euteleostomi</taxon>
        <taxon>Mammalia</taxon>
        <taxon>Eutheria</taxon>
        <taxon>Euarchontoglires</taxon>
        <taxon>Glires</taxon>
        <taxon>Rodentia</taxon>
        <taxon>Myomorpha</taxon>
        <taxon>Muroidea</taxon>
        <taxon>Muridae</taxon>
        <taxon>Murinae</taxon>
        <taxon>Rattus</taxon>
    </lineage>
</organism>
<dbReference type="FunCoup" id="M0R720">
    <property type="interactions" value="1004"/>
</dbReference>
<dbReference type="OrthoDB" id="9591484at2759"/>
<dbReference type="GO" id="GO:0004984">
    <property type="term" value="F:olfactory receptor activity"/>
    <property type="evidence" value="ECO:0000318"/>
    <property type="project" value="GO_Central"/>
</dbReference>
<reference evidence="14" key="2">
    <citation type="submission" date="2025-08" db="UniProtKB">
        <authorList>
            <consortium name="Ensembl"/>
        </authorList>
    </citation>
    <scope>IDENTIFICATION</scope>
    <source>
        <strain evidence="14">Brown Norway</strain>
    </source>
</reference>
<name>M0R720_RAT</name>
<dbReference type="GeneID" id="300554"/>
<evidence type="ECO:0000256" key="11">
    <source>
        <dbReference type="RuleBase" id="RU000688"/>
    </source>
</evidence>
<feature type="domain" description="G-protein coupled receptors family 1 profile" evidence="13">
    <location>
        <begin position="44"/>
        <end position="293"/>
    </location>
</feature>
<comment type="similarity">
    <text evidence="11">Belongs to the G-protein coupled receptor 1 family.</text>
</comment>
<dbReference type="InterPro" id="IPR000725">
    <property type="entry name" value="Olfact_rcpt"/>
</dbReference>
<dbReference type="KEGG" id="rno:300554"/>
<evidence type="ECO:0000256" key="7">
    <source>
        <dbReference type="ARBA" id="ARBA00023040"/>
    </source>
</evidence>
<evidence type="ECO:0000256" key="5">
    <source>
        <dbReference type="ARBA" id="ARBA00022725"/>
    </source>
</evidence>
<dbReference type="Gene3D" id="1.20.1070.10">
    <property type="entry name" value="Rhodopsin 7-helix transmembrane proteins"/>
    <property type="match status" value="1"/>
</dbReference>
<dbReference type="InterPro" id="IPR017452">
    <property type="entry name" value="GPCR_Rhodpsn_7TM"/>
</dbReference>
<dbReference type="PANTHER" id="PTHR48018">
    <property type="entry name" value="OLFACTORY RECEPTOR"/>
    <property type="match status" value="1"/>
</dbReference>
<comment type="subcellular location">
    <subcellularLocation>
        <location evidence="1 12">Cell membrane</location>
        <topology evidence="1 12">Multi-pass membrane protein</topology>
    </subcellularLocation>
</comment>
<feature type="transmembrane region" description="Helical" evidence="12">
    <location>
        <begin position="61"/>
        <end position="81"/>
    </location>
</feature>
<dbReference type="GeneTree" id="ENSGT01010000222320"/>
<proteinExistence type="inferred from homology"/>
<dbReference type="GO" id="GO:0004930">
    <property type="term" value="F:G protein-coupled receptor activity"/>
    <property type="evidence" value="ECO:0007669"/>
    <property type="project" value="UniProtKB-KW"/>
</dbReference>
<dbReference type="PROSITE" id="PS50262">
    <property type="entry name" value="G_PROTEIN_RECEP_F1_2"/>
    <property type="match status" value="1"/>
</dbReference>
<evidence type="ECO:0000313" key="14">
    <source>
        <dbReference type="Ensembl" id="ENSRNOP00000097713.1"/>
    </source>
</evidence>
<dbReference type="GO" id="GO:0007186">
    <property type="term" value="P:G protein-coupled receptor signaling pathway"/>
    <property type="evidence" value="ECO:0000318"/>
    <property type="project" value="GO_Central"/>
</dbReference>
<accession>M0R720</accession>
<keyword evidence="4 11" id="KW-0812">Transmembrane</keyword>
<keyword evidence="9 11" id="KW-0675">Receptor</keyword>
<keyword evidence="5 12" id="KW-0552">Olfaction</keyword>
<feature type="transmembrane region" description="Helical" evidence="12">
    <location>
        <begin position="30"/>
        <end position="54"/>
    </location>
</feature>
<evidence type="ECO:0000256" key="6">
    <source>
        <dbReference type="ARBA" id="ARBA00022989"/>
    </source>
</evidence>
<dbReference type="Ensembl" id="ENSRNOT00000105466.2">
    <property type="protein sequence ID" value="ENSRNOP00000097713.1"/>
    <property type="gene ID" value="ENSRNOG00000072143.1"/>
</dbReference>
<dbReference type="PRINTS" id="PR00237">
    <property type="entry name" value="GPCRRHODOPSN"/>
</dbReference>
<dbReference type="PROSITE" id="PS00237">
    <property type="entry name" value="G_PROTEIN_RECEP_F1_1"/>
    <property type="match status" value="1"/>
</dbReference>
<evidence type="ECO:0000256" key="9">
    <source>
        <dbReference type="ARBA" id="ARBA00023170"/>
    </source>
</evidence>
<dbReference type="RefSeq" id="NP_001000444.1">
    <property type="nucleotide sequence ID" value="NM_001000444.1"/>
</dbReference>
<keyword evidence="15" id="KW-1185">Reference proteome</keyword>
<dbReference type="GO" id="GO:0005549">
    <property type="term" value="F:odorant binding"/>
    <property type="evidence" value="ECO:0000318"/>
    <property type="project" value="GO_Central"/>
</dbReference>
<dbReference type="Proteomes" id="UP000002494">
    <property type="component" value="Chromosome 8"/>
</dbReference>
<gene>
    <name evidence="14 16" type="primary">Or8c10b</name>
</gene>
<reference evidence="14" key="3">
    <citation type="submission" date="2025-09" db="UniProtKB">
        <authorList>
            <consortium name="Ensembl"/>
        </authorList>
    </citation>
    <scope>IDENTIFICATION</scope>
    <source>
        <strain evidence="14">Brown Norway</strain>
    </source>
</reference>
<dbReference type="InParanoid" id="M0R720"/>
<dbReference type="AlphaFoldDB" id="M0R720"/>
<evidence type="ECO:0000256" key="3">
    <source>
        <dbReference type="ARBA" id="ARBA00022606"/>
    </source>
</evidence>
<dbReference type="eggNOG" id="ENOG502TKYT">
    <property type="taxonomic scope" value="Eukaryota"/>
</dbReference>
<evidence type="ECO:0000313" key="16">
    <source>
        <dbReference type="RGD" id="1333009"/>
    </source>
</evidence>
<evidence type="ECO:0000256" key="10">
    <source>
        <dbReference type="ARBA" id="ARBA00023224"/>
    </source>
</evidence>
<reference evidence="14" key="1">
    <citation type="submission" date="2024-01" db="EMBL/GenBank/DDBJ databases">
        <title>GRCr8: a new rat reference genome assembly contstructed from accurate long reads and long range scaffolding.</title>
        <authorList>
            <person name="Doris P.A."/>
            <person name="Kalbfleisch T."/>
            <person name="Li K."/>
            <person name="Howe K."/>
            <person name="Wood J."/>
        </authorList>
    </citation>
    <scope>NUCLEOTIDE SEQUENCE [LARGE SCALE GENOMIC DNA]</scope>
    <source>
        <strain evidence="14">Brown Norway</strain>
    </source>
</reference>
<feature type="transmembrane region" description="Helical" evidence="12">
    <location>
        <begin position="275"/>
        <end position="295"/>
    </location>
</feature>